<dbReference type="RefSeq" id="WP_011849949.1">
    <property type="nucleotide sequence ID" value="NC_009073.1"/>
</dbReference>
<dbReference type="SMART" id="SM00471">
    <property type="entry name" value="HDc"/>
    <property type="match status" value="1"/>
</dbReference>
<dbReference type="HOGENOM" id="CLU_1248324_0_0_2"/>
<dbReference type="EMBL" id="CP000561">
    <property type="protein sequence ID" value="ABO08691.1"/>
    <property type="molecule type" value="Genomic_DNA"/>
</dbReference>
<dbReference type="STRING" id="410359.Pcal_1267"/>
<name>A3MVM4_PYRCJ</name>
<dbReference type="AlphaFoldDB" id="A3MVM4"/>
<keyword evidence="3" id="KW-0051">Antiviral defense</keyword>
<gene>
    <name evidence="5" type="ordered locus">Pcal_1267</name>
</gene>
<dbReference type="InterPro" id="IPR006483">
    <property type="entry name" value="CRISPR-assoc_Cas3_HD"/>
</dbReference>
<keyword evidence="1" id="KW-0479">Metal-binding</keyword>
<evidence type="ECO:0000313" key="5">
    <source>
        <dbReference type="EMBL" id="ABO08691.1"/>
    </source>
</evidence>
<dbReference type="SUPFAM" id="SSF109604">
    <property type="entry name" value="HD-domain/PDEase-like"/>
    <property type="match status" value="1"/>
</dbReference>
<proteinExistence type="predicted"/>
<evidence type="ECO:0000259" key="4">
    <source>
        <dbReference type="PROSITE" id="PS51643"/>
    </source>
</evidence>
<evidence type="ECO:0000313" key="6">
    <source>
        <dbReference type="Proteomes" id="UP000001431"/>
    </source>
</evidence>
<organism evidence="5 6">
    <name type="scientific">Pyrobaculum calidifontis (strain DSM 21063 / JCM 11548 / VA1)</name>
    <dbReference type="NCBI Taxonomy" id="410359"/>
    <lineage>
        <taxon>Archaea</taxon>
        <taxon>Thermoproteota</taxon>
        <taxon>Thermoprotei</taxon>
        <taxon>Thermoproteales</taxon>
        <taxon>Thermoproteaceae</taxon>
        <taxon>Pyrobaculum</taxon>
    </lineage>
</organism>
<keyword evidence="2" id="KW-0378">Hydrolase</keyword>
<evidence type="ECO:0000256" key="3">
    <source>
        <dbReference type="ARBA" id="ARBA00023118"/>
    </source>
</evidence>
<dbReference type="InterPro" id="IPR006674">
    <property type="entry name" value="HD_domain"/>
</dbReference>
<dbReference type="KEGG" id="pcl:Pcal_1267"/>
<dbReference type="GO" id="GO:0051607">
    <property type="term" value="P:defense response to virus"/>
    <property type="evidence" value="ECO:0007669"/>
    <property type="project" value="UniProtKB-KW"/>
</dbReference>
<feature type="domain" description="HD Cas3-type" evidence="4">
    <location>
        <begin position="4"/>
        <end position="203"/>
    </location>
</feature>
<dbReference type="InterPro" id="IPR003607">
    <property type="entry name" value="HD/PDEase_dom"/>
</dbReference>
<dbReference type="GO" id="GO:0046872">
    <property type="term" value="F:metal ion binding"/>
    <property type="evidence" value="ECO:0007669"/>
    <property type="project" value="UniProtKB-KW"/>
</dbReference>
<sequence>MTCLAGPCEPLDRHLLEVAECVAREGALVAHKLARVFSVGPEEALDLVVFAALLHDVGKADVEYNDESGYYPRHEVKSTAVAYKVMKRLGLVENCRLNGESGISGICKAVLAAIALHHYSHKAPKAGASSFKARCGDPVHAIKKWSPHTPLGASMKGAVIAALEEGTENLCFDNIVNSLSKTPPRLASAISAILGVLNKCDIETAKKNRCKETTSTTLLKS</sequence>
<dbReference type="CDD" id="cd09641">
    <property type="entry name" value="Cas3''_I"/>
    <property type="match status" value="1"/>
</dbReference>
<dbReference type="OrthoDB" id="26830at2157"/>
<dbReference type="GeneID" id="4909945"/>
<protein>
    <submittedName>
        <fullName evidence="5">Metal dependent phosphohydrolase</fullName>
    </submittedName>
</protein>
<dbReference type="eggNOG" id="arCOG01443">
    <property type="taxonomic scope" value="Archaea"/>
</dbReference>
<dbReference type="Proteomes" id="UP000001431">
    <property type="component" value="Chromosome"/>
</dbReference>
<keyword evidence="6" id="KW-1185">Reference proteome</keyword>
<accession>A3MVM4</accession>
<evidence type="ECO:0000256" key="1">
    <source>
        <dbReference type="ARBA" id="ARBA00022723"/>
    </source>
</evidence>
<dbReference type="GO" id="GO:0016787">
    <property type="term" value="F:hydrolase activity"/>
    <property type="evidence" value="ECO:0007669"/>
    <property type="project" value="UniProtKB-KW"/>
</dbReference>
<evidence type="ECO:0000256" key="2">
    <source>
        <dbReference type="ARBA" id="ARBA00022801"/>
    </source>
</evidence>
<dbReference type="InterPro" id="IPR038257">
    <property type="entry name" value="CRISPR-assoc_Cas3_HD_sf"/>
</dbReference>
<dbReference type="PROSITE" id="PS51643">
    <property type="entry name" value="HD_CAS3"/>
    <property type="match status" value="1"/>
</dbReference>
<reference evidence="5" key="1">
    <citation type="submission" date="2007-02" db="EMBL/GenBank/DDBJ databases">
        <title>Complete sequence of Pyrobaculum calidifontis JCM 11548.</title>
        <authorList>
            <consortium name="US DOE Joint Genome Institute"/>
            <person name="Copeland A."/>
            <person name="Lucas S."/>
            <person name="Lapidus A."/>
            <person name="Barry K."/>
            <person name="Glavina del Rio T."/>
            <person name="Dalin E."/>
            <person name="Tice H."/>
            <person name="Pitluck S."/>
            <person name="Chain P."/>
            <person name="Malfatti S."/>
            <person name="Shin M."/>
            <person name="Vergez L."/>
            <person name="Schmutz J."/>
            <person name="Larimer F."/>
            <person name="Land M."/>
            <person name="Hauser L."/>
            <person name="Kyrpides N."/>
            <person name="Mikhailova N."/>
            <person name="Cozen A.E."/>
            <person name="Fitz-Gibbon S.T."/>
            <person name="House C.H."/>
            <person name="Saltikov C."/>
            <person name="Lowe T.M."/>
            <person name="Richardson P."/>
        </authorList>
    </citation>
    <scope>NUCLEOTIDE SEQUENCE [LARGE SCALE GENOMIC DNA]</scope>
    <source>
        <strain evidence="5">JCM 11548</strain>
    </source>
</reference>
<dbReference type="Gene3D" id="1.10.3210.30">
    <property type="match status" value="1"/>
</dbReference>
<dbReference type="Pfam" id="PF01966">
    <property type="entry name" value="HD"/>
    <property type="match status" value="1"/>
</dbReference>